<dbReference type="InParanoid" id="A0A066W6J4"/>
<keyword evidence="3" id="KW-1185">Reference proteome</keyword>
<evidence type="ECO:0000313" key="3">
    <source>
        <dbReference type="Proteomes" id="UP000027361"/>
    </source>
</evidence>
<protein>
    <submittedName>
        <fullName evidence="2">Uncharacterized protein</fullName>
    </submittedName>
</protein>
<dbReference type="GeneID" id="25267904"/>
<feature type="region of interest" description="Disordered" evidence="1">
    <location>
        <begin position="76"/>
        <end position="109"/>
    </location>
</feature>
<name>A0A066W6J4_TILAU</name>
<evidence type="ECO:0000313" key="2">
    <source>
        <dbReference type="EMBL" id="KDN48173.1"/>
    </source>
</evidence>
<sequence>MMSGRKLFGKTRIEIAISSQRATNTFPWPCNGGPVRFSQFNPKDRRWKRMTYADIMYVPDDVTSLISTRVATRAKGGGLRKGHMSPSRTAVATSEFPATSSTRSRPCAPGRLICLSPPSPAHSLQPQSRTNVPRFGCGRDDLTHAGRVVISAACEHAQRQGIAKQGLT</sequence>
<evidence type="ECO:0000256" key="1">
    <source>
        <dbReference type="SAM" id="MobiDB-lite"/>
    </source>
</evidence>
<feature type="compositionally biased region" description="Polar residues" evidence="1">
    <location>
        <begin position="86"/>
        <end position="104"/>
    </location>
</feature>
<organism evidence="2 3">
    <name type="scientific">Tilletiaria anomala (strain ATCC 24038 / CBS 436.72 / UBC 951)</name>
    <dbReference type="NCBI Taxonomy" id="1037660"/>
    <lineage>
        <taxon>Eukaryota</taxon>
        <taxon>Fungi</taxon>
        <taxon>Dikarya</taxon>
        <taxon>Basidiomycota</taxon>
        <taxon>Ustilaginomycotina</taxon>
        <taxon>Exobasidiomycetes</taxon>
        <taxon>Georgefischeriales</taxon>
        <taxon>Tilletiariaceae</taxon>
        <taxon>Tilletiaria</taxon>
    </lineage>
</organism>
<dbReference type="HOGENOM" id="CLU_1587642_0_0_1"/>
<dbReference type="EMBL" id="JMSN01000026">
    <property type="protein sequence ID" value="KDN48173.1"/>
    <property type="molecule type" value="Genomic_DNA"/>
</dbReference>
<proteinExistence type="predicted"/>
<gene>
    <name evidence="2" type="ORF">K437DRAFT_87147</name>
</gene>
<dbReference type="Proteomes" id="UP000027361">
    <property type="component" value="Unassembled WGS sequence"/>
</dbReference>
<reference evidence="2 3" key="1">
    <citation type="submission" date="2014-05" db="EMBL/GenBank/DDBJ databases">
        <title>Draft genome sequence of a rare smut relative, Tilletiaria anomala UBC 951.</title>
        <authorList>
            <consortium name="DOE Joint Genome Institute"/>
            <person name="Toome M."/>
            <person name="Kuo A."/>
            <person name="Henrissat B."/>
            <person name="Lipzen A."/>
            <person name="Tritt A."/>
            <person name="Yoshinaga Y."/>
            <person name="Zane M."/>
            <person name="Barry K."/>
            <person name="Grigoriev I.V."/>
            <person name="Spatafora J.W."/>
            <person name="Aimea M.C."/>
        </authorList>
    </citation>
    <scope>NUCLEOTIDE SEQUENCE [LARGE SCALE GENOMIC DNA]</scope>
    <source>
        <strain evidence="2 3">UBC 951</strain>
    </source>
</reference>
<dbReference type="RefSeq" id="XP_013244021.1">
    <property type="nucleotide sequence ID" value="XM_013388567.1"/>
</dbReference>
<accession>A0A066W6J4</accession>
<comment type="caution">
    <text evidence="2">The sequence shown here is derived from an EMBL/GenBank/DDBJ whole genome shotgun (WGS) entry which is preliminary data.</text>
</comment>
<dbReference type="AlphaFoldDB" id="A0A066W6J4"/>